<gene>
    <name evidence="7" type="ORF">A2893_06315</name>
</gene>
<dbReference type="GO" id="GO:0016755">
    <property type="term" value="F:aminoacyltransferase activity"/>
    <property type="evidence" value="ECO:0007669"/>
    <property type="project" value="InterPro"/>
</dbReference>
<evidence type="ECO:0000256" key="2">
    <source>
        <dbReference type="ARBA" id="ARBA00022679"/>
    </source>
</evidence>
<dbReference type="Proteomes" id="UP000176725">
    <property type="component" value="Unassembled WGS sequence"/>
</dbReference>
<dbReference type="SUPFAM" id="SSF55729">
    <property type="entry name" value="Acyl-CoA N-acyltransferases (Nat)"/>
    <property type="match status" value="1"/>
</dbReference>
<evidence type="ECO:0000313" key="7">
    <source>
        <dbReference type="EMBL" id="OGM64611.1"/>
    </source>
</evidence>
<evidence type="ECO:0000256" key="4">
    <source>
        <dbReference type="ARBA" id="ARBA00022984"/>
    </source>
</evidence>
<protein>
    <recommendedName>
        <fullName evidence="9">BioF2-like acetyltransferase domain-containing protein</fullName>
    </recommendedName>
</protein>
<reference evidence="7 8" key="1">
    <citation type="journal article" date="2016" name="Nat. Commun.">
        <title>Thousands of microbial genomes shed light on interconnected biogeochemical processes in an aquifer system.</title>
        <authorList>
            <person name="Anantharaman K."/>
            <person name="Brown C.T."/>
            <person name="Hug L.A."/>
            <person name="Sharon I."/>
            <person name="Castelle C.J."/>
            <person name="Probst A.J."/>
            <person name="Thomas B.C."/>
            <person name="Singh A."/>
            <person name="Wilkins M.J."/>
            <person name="Karaoz U."/>
            <person name="Brodie E.L."/>
            <person name="Williams K.H."/>
            <person name="Hubbard S.S."/>
            <person name="Banfield J.F."/>
        </authorList>
    </citation>
    <scope>NUCLEOTIDE SEQUENCE [LARGE SCALE GENOMIC DNA]</scope>
</reference>
<dbReference type="AlphaFoldDB" id="A0A1F8BKK0"/>
<organism evidence="7 8">
    <name type="scientific">Candidatus Woesebacteria bacterium RIFCSPLOWO2_01_FULL_39_25</name>
    <dbReference type="NCBI Taxonomy" id="1802521"/>
    <lineage>
        <taxon>Bacteria</taxon>
        <taxon>Candidatus Woeseibacteriota</taxon>
    </lineage>
</organism>
<evidence type="ECO:0000256" key="3">
    <source>
        <dbReference type="ARBA" id="ARBA00022960"/>
    </source>
</evidence>
<dbReference type="Pfam" id="PF02388">
    <property type="entry name" value="FemAB"/>
    <property type="match status" value="2"/>
</dbReference>
<dbReference type="EMBL" id="MGHH01000008">
    <property type="protein sequence ID" value="OGM64611.1"/>
    <property type="molecule type" value="Genomic_DNA"/>
</dbReference>
<keyword evidence="5" id="KW-0012">Acyltransferase</keyword>
<dbReference type="PROSITE" id="PS51191">
    <property type="entry name" value="FEMABX"/>
    <property type="match status" value="1"/>
</dbReference>
<comment type="caution">
    <text evidence="7">The sequence shown here is derived from an EMBL/GenBank/DDBJ whole genome shotgun (WGS) entry which is preliminary data.</text>
</comment>
<sequence length="280" mass="32532">MTDLRQTPEYAKYMSVIGWIVDRKNGVNYFIRKFPIIGSFVKIQRPEKIDFGQINKIAKKYRAFQIIIEPVLGSGIGSEVPKSIIRQSFKQSKSPFVPAKTIHIDLTKSESQLLEKMHYKTRYNIKIASKKGVKIKLSKDIQNFANFWQECAKKQRGMFISQKREIIELYKAFGKKAHLILCYLGEELVSGILLIRTKDIAYYMYAASSDLGKKFFAPTLNAWVSIRLAKKLRCKIFDFEGAYDERFPLKSWKGFTRFKKSFGGKEVEYPGAFVRYRIPI</sequence>
<comment type="similarity">
    <text evidence="1">Belongs to the FemABX family.</text>
</comment>
<dbReference type="STRING" id="1802521.A2893_06315"/>
<dbReference type="PANTHER" id="PTHR36174">
    <property type="entry name" value="LIPID II:GLYCINE GLYCYLTRANSFERASE"/>
    <property type="match status" value="1"/>
</dbReference>
<keyword evidence="2" id="KW-0808">Transferase</keyword>
<keyword evidence="3" id="KW-0133">Cell shape</keyword>
<dbReference type="GO" id="GO:0008360">
    <property type="term" value="P:regulation of cell shape"/>
    <property type="evidence" value="ECO:0007669"/>
    <property type="project" value="UniProtKB-KW"/>
</dbReference>
<evidence type="ECO:0000256" key="6">
    <source>
        <dbReference type="ARBA" id="ARBA00023316"/>
    </source>
</evidence>
<dbReference type="InterPro" id="IPR016181">
    <property type="entry name" value="Acyl_CoA_acyltransferase"/>
</dbReference>
<evidence type="ECO:0000256" key="5">
    <source>
        <dbReference type="ARBA" id="ARBA00023315"/>
    </source>
</evidence>
<accession>A0A1F8BKK0</accession>
<evidence type="ECO:0000313" key="8">
    <source>
        <dbReference type="Proteomes" id="UP000176725"/>
    </source>
</evidence>
<dbReference type="PANTHER" id="PTHR36174:SF1">
    <property type="entry name" value="LIPID II:GLYCINE GLYCYLTRANSFERASE"/>
    <property type="match status" value="1"/>
</dbReference>
<dbReference type="InterPro" id="IPR003447">
    <property type="entry name" value="FEMABX"/>
</dbReference>
<proteinExistence type="inferred from homology"/>
<evidence type="ECO:0000256" key="1">
    <source>
        <dbReference type="ARBA" id="ARBA00009943"/>
    </source>
</evidence>
<dbReference type="Gene3D" id="3.40.630.30">
    <property type="match status" value="1"/>
</dbReference>
<keyword evidence="4" id="KW-0573">Peptidoglycan synthesis</keyword>
<keyword evidence="6" id="KW-0961">Cell wall biogenesis/degradation</keyword>
<name>A0A1F8BKK0_9BACT</name>
<evidence type="ECO:0008006" key="9">
    <source>
        <dbReference type="Google" id="ProtNLM"/>
    </source>
</evidence>
<dbReference type="InterPro" id="IPR050644">
    <property type="entry name" value="PG_Glycine_Bridge_Synth"/>
</dbReference>
<dbReference type="GO" id="GO:0009252">
    <property type="term" value="P:peptidoglycan biosynthetic process"/>
    <property type="evidence" value="ECO:0007669"/>
    <property type="project" value="UniProtKB-KW"/>
</dbReference>
<dbReference type="GO" id="GO:0071555">
    <property type="term" value="P:cell wall organization"/>
    <property type="evidence" value="ECO:0007669"/>
    <property type="project" value="UniProtKB-KW"/>
</dbReference>